<organism evidence="6 7">
    <name type="scientific">Novosphingobium lindaniclasticum LE124</name>
    <dbReference type="NCBI Taxonomy" id="1096930"/>
    <lineage>
        <taxon>Bacteria</taxon>
        <taxon>Pseudomonadati</taxon>
        <taxon>Pseudomonadota</taxon>
        <taxon>Alphaproteobacteria</taxon>
        <taxon>Sphingomonadales</taxon>
        <taxon>Sphingomonadaceae</taxon>
        <taxon>Novosphingobium</taxon>
    </lineage>
</organism>
<dbReference type="GO" id="GO:0016020">
    <property type="term" value="C:membrane"/>
    <property type="evidence" value="ECO:0007669"/>
    <property type="project" value="InterPro"/>
</dbReference>
<dbReference type="Gene3D" id="2.60.40.10">
    <property type="entry name" value="Immunoglobulins"/>
    <property type="match status" value="1"/>
</dbReference>
<dbReference type="eggNOG" id="COG3292">
    <property type="taxonomic scope" value="Bacteria"/>
</dbReference>
<keyword evidence="4" id="KW-1133">Transmembrane helix</keyword>
<keyword evidence="1" id="KW-0808">Transferase</keyword>
<gene>
    <name evidence="6" type="ORF">L284_22065</name>
</gene>
<dbReference type="EMBL" id="ATHL01000151">
    <property type="protein sequence ID" value="EQB08011.1"/>
    <property type="molecule type" value="Genomic_DNA"/>
</dbReference>
<dbReference type="Pfam" id="PF02518">
    <property type="entry name" value="HATPase_c"/>
    <property type="match status" value="1"/>
</dbReference>
<evidence type="ECO:0000313" key="6">
    <source>
        <dbReference type="EMBL" id="EQB08011.1"/>
    </source>
</evidence>
<dbReference type="GO" id="GO:0000155">
    <property type="term" value="F:phosphorelay sensor kinase activity"/>
    <property type="evidence" value="ECO:0007669"/>
    <property type="project" value="InterPro"/>
</dbReference>
<dbReference type="InterPro" id="IPR013783">
    <property type="entry name" value="Ig-like_fold"/>
</dbReference>
<dbReference type="GO" id="GO:0046983">
    <property type="term" value="F:protein dimerization activity"/>
    <property type="evidence" value="ECO:0007669"/>
    <property type="project" value="InterPro"/>
</dbReference>
<evidence type="ECO:0000256" key="3">
    <source>
        <dbReference type="ARBA" id="ARBA00023012"/>
    </source>
</evidence>
<dbReference type="InterPro" id="IPR050482">
    <property type="entry name" value="Sensor_HK_TwoCompSys"/>
</dbReference>
<evidence type="ECO:0000259" key="5">
    <source>
        <dbReference type="PROSITE" id="PS50109"/>
    </source>
</evidence>
<sequence>MASSAAAQDVPGYGHRHWSLADGAPPDIRAIARTPDGFLWLGSGDGLYRFDGLRFERVDPEDFDNFRSRQVTALAAAKDGSLWVGYAFGGIGHLQNGKLRGANPVKKPRGRITDIAAAPDGSIWVSAWSGFGSQLRHFVSGKWDVIDVNGPLQRMYLARDGAVWIASYPNIHRLAPGSRTLTTVPGPVNLGPAFREDRAGRLWFYSSDGLLRLTPTSFTHAGVTFGPMMNGSEGIREMLFDEDDLLWISGDGAGLETVPGNALNMDRARTYPMRISTLLRDREGIVWGGAPDGLHRFVRTPVVRYDAIRGVRTGIATGPDGSLYIGADEGLFRITQDKAELVLRSSLVNDVCSVPGQGAYVFTTQNEYMVRGSKPSRIIGPREQFHEVGSGCAADTEGGLWQTIAGVGIYRLAGTRWIKDESLPPVTNFVATAPGTFVVSQPLRVVARIRDGKATPIWPKETTGGTATGESRGGVGFVRMLKQMDGMTWIGGEAGLARYDGRKVQQLSARTYPWLAGVMGIVRQGAYYWLVSAGGIVRIAAADLDRAFAQPGILFPLARFGENGSIRARTEAYVANDAAIDNQGRLWFVTGSGIVQIDPRRIGPWRRDMPVQITGIEVDGRTYPATGARLPAGTTRVGLSYVGLGLASAEGNRYRYRLDGVDENWVDAGERRRVDYAGLGPGTYRFQVTAATEDGPWARRGADVRFVIAPYFWQTAWFRLAVIAAVVLGGLALFRWRVRLAMQAVHDRIEARVAERERIARDLHDTLLQGFQGLMLRFQTVLHLTPPGSPAHVAIEDALERADDVLLHGRERVRGLREDAEPKSIAEVLRSCAARVVADALEWSVDADGAEQLVRAPVAEELELAVGEALANVVKHAGAVRVRVEVHHGRDRLALRIVDDGTGLPEEVRAAGGREGHFGLTGMRERIERLGGTFSIGNAAGGGTSIRMTLPAKIAYR</sequence>
<dbReference type="SMART" id="SM00387">
    <property type="entry name" value="HATPase_c"/>
    <property type="match status" value="1"/>
</dbReference>
<reference evidence="6 7" key="1">
    <citation type="journal article" date="2013" name="Genome Announc.">
        <title>Genome Sequence of Novosphingobium lindaniclasticum LE124T, Isolated from a Hexachlorocyclohexane Dumpsite.</title>
        <authorList>
            <person name="Saxena A."/>
            <person name="Nayyar N."/>
            <person name="Sangwan N."/>
            <person name="Kumari R."/>
            <person name="Khurana J.P."/>
            <person name="Lal R."/>
        </authorList>
    </citation>
    <scope>NUCLEOTIDE SEQUENCE [LARGE SCALE GENOMIC DNA]</scope>
    <source>
        <strain evidence="6 7">LE124</strain>
    </source>
</reference>
<dbReference type="Gene3D" id="1.20.5.1930">
    <property type="match status" value="1"/>
</dbReference>
<name>T0GVK9_9SPHN</name>
<dbReference type="Pfam" id="PF07495">
    <property type="entry name" value="Y_Y_Y"/>
    <property type="match status" value="1"/>
</dbReference>
<dbReference type="InterPro" id="IPR011712">
    <property type="entry name" value="Sig_transdc_His_kin_sub3_dim/P"/>
</dbReference>
<evidence type="ECO:0000256" key="1">
    <source>
        <dbReference type="ARBA" id="ARBA00022679"/>
    </source>
</evidence>
<proteinExistence type="predicted"/>
<dbReference type="InterPro" id="IPR005467">
    <property type="entry name" value="His_kinase_dom"/>
</dbReference>
<dbReference type="InterPro" id="IPR003594">
    <property type="entry name" value="HATPase_dom"/>
</dbReference>
<dbReference type="Proteomes" id="UP000015527">
    <property type="component" value="Unassembled WGS sequence"/>
</dbReference>
<dbReference type="PATRIC" id="fig|1096930.3.peg.4338"/>
<dbReference type="PROSITE" id="PS50109">
    <property type="entry name" value="HIS_KIN"/>
    <property type="match status" value="1"/>
</dbReference>
<keyword evidence="2" id="KW-0418">Kinase</keyword>
<dbReference type="SUPFAM" id="SSF63829">
    <property type="entry name" value="Calcium-dependent phosphotriesterase"/>
    <property type="match status" value="2"/>
</dbReference>
<dbReference type="SUPFAM" id="SSF55874">
    <property type="entry name" value="ATPase domain of HSP90 chaperone/DNA topoisomerase II/histidine kinase"/>
    <property type="match status" value="1"/>
</dbReference>
<dbReference type="InterPro" id="IPR015943">
    <property type="entry name" value="WD40/YVTN_repeat-like_dom_sf"/>
</dbReference>
<evidence type="ECO:0000313" key="7">
    <source>
        <dbReference type="Proteomes" id="UP000015527"/>
    </source>
</evidence>
<dbReference type="Gene3D" id="2.130.10.10">
    <property type="entry name" value="YVTN repeat-like/Quinoprotein amine dehydrogenase"/>
    <property type="match status" value="3"/>
</dbReference>
<dbReference type="InterPro" id="IPR011123">
    <property type="entry name" value="Y_Y_Y"/>
</dbReference>
<feature type="domain" description="Histidine kinase" evidence="5">
    <location>
        <begin position="861"/>
        <end position="954"/>
    </location>
</feature>
<accession>T0GVK9</accession>
<dbReference type="AlphaFoldDB" id="T0GVK9"/>
<feature type="transmembrane region" description="Helical" evidence="4">
    <location>
        <begin position="716"/>
        <end position="734"/>
    </location>
</feature>
<dbReference type="CDD" id="cd16917">
    <property type="entry name" value="HATPase_UhpB-NarQ-NarX-like"/>
    <property type="match status" value="1"/>
</dbReference>
<dbReference type="InterPro" id="IPR036890">
    <property type="entry name" value="HATPase_C_sf"/>
</dbReference>
<keyword evidence="4" id="KW-0812">Transmembrane</keyword>
<evidence type="ECO:0000256" key="4">
    <source>
        <dbReference type="SAM" id="Phobius"/>
    </source>
</evidence>
<dbReference type="PANTHER" id="PTHR24421">
    <property type="entry name" value="NITRATE/NITRITE SENSOR PROTEIN NARX-RELATED"/>
    <property type="match status" value="1"/>
</dbReference>
<dbReference type="PANTHER" id="PTHR24421:SF62">
    <property type="entry name" value="SENSORY TRANSDUCTION HISTIDINE KINASE"/>
    <property type="match status" value="1"/>
</dbReference>
<dbReference type="Pfam" id="PF07730">
    <property type="entry name" value="HisKA_3"/>
    <property type="match status" value="1"/>
</dbReference>
<keyword evidence="3" id="KW-0902">Two-component regulatory system</keyword>
<protein>
    <recommendedName>
        <fullName evidence="5">Histidine kinase domain-containing protein</fullName>
    </recommendedName>
</protein>
<keyword evidence="4" id="KW-0472">Membrane</keyword>
<comment type="caution">
    <text evidence="6">The sequence shown here is derived from an EMBL/GenBank/DDBJ whole genome shotgun (WGS) entry which is preliminary data.</text>
</comment>
<evidence type="ECO:0000256" key="2">
    <source>
        <dbReference type="ARBA" id="ARBA00022777"/>
    </source>
</evidence>
<dbReference type="Gene3D" id="3.30.565.10">
    <property type="entry name" value="Histidine kinase-like ATPase, C-terminal domain"/>
    <property type="match status" value="1"/>
</dbReference>
<keyword evidence="7" id="KW-1185">Reference proteome</keyword>
<dbReference type="eggNOG" id="COG4585">
    <property type="taxonomic scope" value="Bacteria"/>
</dbReference>